<protein>
    <recommendedName>
        <fullName evidence="9">Gustatory receptor</fullName>
    </recommendedName>
</protein>
<keyword evidence="8" id="KW-1185">Reference proteome</keyword>
<feature type="transmembrane region" description="Helical" evidence="6">
    <location>
        <begin position="237"/>
        <end position="260"/>
    </location>
</feature>
<keyword evidence="5 6" id="KW-0472">Membrane</keyword>
<name>A0A8J2KV00_9HEXA</name>
<dbReference type="Proteomes" id="UP000708208">
    <property type="component" value="Unassembled WGS sequence"/>
</dbReference>
<keyword evidence="2" id="KW-1003">Cell membrane</keyword>
<keyword evidence="3 6" id="KW-0812">Transmembrane</keyword>
<feature type="transmembrane region" description="Helical" evidence="6">
    <location>
        <begin position="46"/>
        <end position="68"/>
    </location>
</feature>
<dbReference type="EMBL" id="CAJVCH010473780">
    <property type="protein sequence ID" value="CAG7820262.1"/>
    <property type="molecule type" value="Genomic_DNA"/>
</dbReference>
<dbReference type="GO" id="GO:0050909">
    <property type="term" value="P:sensory perception of taste"/>
    <property type="evidence" value="ECO:0007669"/>
    <property type="project" value="InterPro"/>
</dbReference>
<comment type="subcellular location">
    <subcellularLocation>
        <location evidence="1">Cell membrane</location>
        <topology evidence="1">Multi-pass membrane protein</topology>
    </subcellularLocation>
</comment>
<feature type="transmembrane region" description="Helical" evidence="6">
    <location>
        <begin position="348"/>
        <end position="367"/>
    </location>
</feature>
<dbReference type="InterPro" id="IPR013604">
    <property type="entry name" value="7TM_chemorcpt"/>
</dbReference>
<dbReference type="Pfam" id="PF08395">
    <property type="entry name" value="7tm_7"/>
    <property type="match status" value="1"/>
</dbReference>
<evidence type="ECO:0000256" key="1">
    <source>
        <dbReference type="ARBA" id="ARBA00004651"/>
    </source>
</evidence>
<evidence type="ECO:0000256" key="2">
    <source>
        <dbReference type="ARBA" id="ARBA00022475"/>
    </source>
</evidence>
<proteinExistence type="predicted"/>
<evidence type="ECO:0000256" key="6">
    <source>
        <dbReference type="SAM" id="Phobius"/>
    </source>
</evidence>
<evidence type="ECO:0000256" key="4">
    <source>
        <dbReference type="ARBA" id="ARBA00022989"/>
    </source>
</evidence>
<keyword evidence="4 6" id="KW-1133">Transmembrane helix</keyword>
<reference evidence="7" key="1">
    <citation type="submission" date="2021-06" db="EMBL/GenBank/DDBJ databases">
        <authorList>
            <person name="Hodson N. C."/>
            <person name="Mongue J. A."/>
            <person name="Jaron S. K."/>
        </authorList>
    </citation>
    <scope>NUCLEOTIDE SEQUENCE</scope>
</reference>
<evidence type="ECO:0000256" key="3">
    <source>
        <dbReference type="ARBA" id="ARBA00022692"/>
    </source>
</evidence>
<evidence type="ECO:0008006" key="9">
    <source>
        <dbReference type="Google" id="ProtNLM"/>
    </source>
</evidence>
<evidence type="ECO:0000313" key="8">
    <source>
        <dbReference type="Proteomes" id="UP000708208"/>
    </source>
</evidence>
<organism evidence="7 8">
    <name type="scientific">Allacma fusca</name>
    <dbReference type="NCBI Taxonomy" id="39272"/>
    <lineage>
        <taxon>Eukaryota</taxon>
        <taxon>Metazoa</taxon>
        <taxon>Ecdysozoa</taxon>
        <taxon>Arthropoda</taxon>
        <taxon>Hexapoda</taxon>
        <taxon>Collembola</taxon>
        <taxon>Symphypleona</taxon>
        <taxon>Sminthuridae</taxon>
        <taxon>Allacma</taxon>
    </lineage>
</organism>
<sequence length="368" mass="41250">MGHFGPMLLIILSTSRAPAYVKTLVDKVRSLETHGLNTSSNAYDNFTLIGSHFAIPAMQILEILFCWAHSPAFGRFLNSFSKLEKIITDFSNELDLPTDYLHRIRKHRNIACLAILGCGASLAFIYGWNAEKTGSETVGIILVALSCGHFVFAPLIEDLKVTLSYKSLAEILCEHNQFIKVANYGAFLSEVQHLLVFTERPWNSERKKQRMKTIRQIVLAVREQCQRACGWQQNRELMLILYSLLIITALVYVVITSYGLKSQDDMAFRVKILCAGYGSVQIARVSLKGIFAEDLGQQESRLATKIISLTTSEQNDDIAFEAKLTHDMLVQNPIRISLGGLVVVNKALNLKIMSLVVTYLIVLSQYAK</sequence>
<accession>A0A8J2KV00</accession>
<feature type="transmembrane region" description="Helical" evidence="6">
    <location>
        <begin position="110"/>
        <end position="128"/>
    </location>
</feature>
<dbReference type="GO" id="GO:0005886">
    <property type="term" value="C:plasma membrane"/>
    <property type="evidence" value="ECO:0007669"/>
    <property type="project" value="UniProtKB-SubCell"/>
</dbReference>
<gene>
    <name evidence="7" type="ORF">AFUS01_LOCUS30663</name>
</gene>
<comment type="caution">
    <text evidence="7">The sequence shown here is derived from an EMBL/GenBank/DDBJ whole genome shotgun (WGS) entry which is preliminary data.</text>
</comment>
<evidence type="ECO:0000256" key="5">
    <source>
        <dbReference type="ARBA" id="ARBA00023136"/>
    </source>
</evidence>
<feature type="transmembrane region" description="Helical" evidence="6">
    <location>
        <begin position="140"/>
        <end position="156"/>
    </location>
</feature>
<dbReference type="AlphaFoldDB" id="A0A8J2KV00"/>
<evidence type="ECO:0000313" key="7">
    <source>
        <dbReference type="EMBL" id="CAG7820262.1"/>
    </source>
</evidence>